<evidence type="ECO:0000256" key="6">
    <source>
        <dbReference type="ARBA" id="ARBA00022723"/>
    </source>
</evidence>
<dbReference type="PANTHER" id="PTHR22888:SF9">
    <property type="entry name" value="CYTOCHROME C OXIDASE SUBUNIT 2"/>
    <property type="match status" value="1"/>
</dbReference>
<evidence type="ECO:0000256" key="2">
    <source>
        <dbReference type="ARBA" id="ARBA00007866"/>
    </source>
</evidence>
<dbReference type="PROSITE" id="PS00078">
    <property type="entry name" value="COX2"/>
    <property type="match status" value="1"/>
</dbReference>
<evidence type="ECO:0000256" key="13">
    <source>
        <dbReference type="SAM" id="Phobius"/>
    </source>
</evidence>
<evidence type="ECO:0000256" key="7">
    <source>
        <dbReference type="ARBA" id="ARBA00022967"/>
    </source>
</evidence>
<feature type="transmembrane region" description="Helical" evidence="13">
    <location>
        <begin position="47"/>
        <end position="65"/>
    </location>
</feature>
<evidence type="ECO:0000256" key="1">
    <source>
        <dbReference type="ARBA" id="ARBA00004141"/>
    </source>
</evidence>
<dbReference type="PANTHER" id="PTHR22888">
    <property type="entry name" value="CYTOCHROME C OXIDASE, SUBUNIT II"/>
    <property type="match status" value="1"/>
</dbReference>
<dbReference type="EMBL" id="FMWD01000001">
    <property type="protein sequence ID" value="SCZ49050.1"/>
    <property type="molecule type" value="Genomic_DNA"/>
</dbReference>
<dbReference type="STRING" id="415747.SAMN03097708_00006"/>
<protein>
    <recommendedName>
        <fullName evidence="3">cytochrome-c oxidase</fullName>
        <ecNumber evidence="3">7.1.1.9</ecNumber>
    </recommendedName>
</protein>
<dbReference type="GO" id="GO:0004129">
    <property type="term" value="F:cytochrome-c oxidase activity"/>
    <property type="evidence" value="ECO:0007669"/>
    <property type="project" value="UniProtKB-EC"/>
</dbReference>
<dbReference type="GO" id="GO:0016020">
    <property type="term" value="C:membrane"/>
    <property type="evidence" value="ECO:0007669"/>
    <property type="project" value="UniProtKB-SubCell"/>
</dbReference>
<comment type="catalytic activity">
    <reaction evidence="12">
        <text>4 Fe(II)-[cytochrome c] + O2 + 8 H(+)(in) = 4 Fe(III)-[cytochrome c] + 2 H2O + 4 H(+)(out)</text>
        <dbReference type="Rhea" id="RHEA:11436"/>
        <dbReference type="Rhea" id="RHEA-COMP:10350"/>
        <dbReference type="Rhea" id="RHEA-COMP:14399"/>
        <dbReference type="ChEBI" id="CHEBI:15377"/>
        <dbReference type="ChEBI" id="CHEBI:15378"/>
        <dbReference type="ChEBI" id="CHEBI:15379"/>
        <dbReference type="ChEBI" id="CHEBI:29033"/>
        <dbReference type="ChEBI" id="CHEBI:29034"/>
        <dbReference type="EC" id="7.1.1.9"/>
    </reaction>
</comment>
<dbReference type="EC" id="7.1.1.9" evidence="3"/>
<dbReference type="AlphaFoldDB" id="A0A1G5PIY5"/>
<feature type="domain" description="Cytochrome oxidase subunit II copper A binding" evidence="14">
    <location>
        <begin position="77"/>
        <end position="180"/>
    </location>
</feature>
<dbReference type="InterPro" id="IPR001505">
    <property type="entry name" value="Copper_CuA"/>
</dbReference>
<dbReference type="Proteomes" id="UP000199648">
    <property type="component" value="Unassembled WGS sequence"/>
</dbReference>
<evidence type="ECO:0000256" key="10">
    <source>
        <dbReference type="ARBA" id="ARBA00023008"/>
    </source>
</evidence>
<dbReference type="CDD" id="cd13916">
    <property type="entry name" value="CuRO_HCO_II_like_1"/>
    <property type="match status" value="1"/>
</dbReference>
<feature type="transmembrane region" description="Helical" evidence="13">
    <location>
        <begin position="6"/>
        <end position="26"/>
    </location>
</feature>
<keyword evidence="8" id="KW-0249">Electron transport</keyword>
<evidence type="ECO:0000256" key="12">
    <source>
        <dbReference type="ARBA" id="ARBA00047816"/>
    </source>
</evidence>
<keyword evidence="16" id="KW-1185">Reference proteome</keyword>
<comment type="similarity">
    <text evidence="2">Belongs to the cytochrome c oxidase subunit 2 family.</text>
</comment>
<keyword evidence="10" id="KW-0186">Copper</keyword>
<evidence type="ECO:0000313" key="15">
    <source>
        <dbReference type="EMBL" id="SCZ49050.1"/>
    </source>
</evidence>
<keyword evidence="11 13" id="KW-0472">Membrane</keyword>
<dbReference type="GO" id="GO:0042773">
    <property type="term" value="P:ATP synthesis coupled electron transport"/>
    <property type="evidence" value="ECO:0007669"/>
    <property type="project" value="TreeGrafter"/>
</dbReference>
<dbReference type="Gene3D" id="1.10.287.90">
    <property type="match status" value="1"/>
</dbReference>
<accession>A0A1G5PIY5</accession>
<dbReference type="Pfam" id="PF00116">
    <property type="entry name" value="COX2"/>
    <property type="match status" value="1"/>
</dbReference>
<evidence type="ECO:0000313" key="16">
    <source>
        <dbReference type="Proteomes" id="UP000199648"/>
    </source>
</evidence>
<evidence type="ECO:0000256" key="5">
    <source>
        <dbReference type="ARBA" id="ARBA00022692"/>
    </source>
</evidence>
<evidence type="ECO:0000256" key="4">
    <source>
        <dbReference type="ARBA" id="ARBA00022448"/>
    </source>
</evidence>
<dbReference type="InterPro" id="IPR002429">
    <property type="entry name" value="CcO_II-like_C"/>
</dbReference>
<keyword evidence="6" id="KW-0479">Metal-binding</keyword>
<organism evidence="15 16">
    <name type="scientific">Thiohalomonas denitrificans</name>
    <dbReference type="NCBI Taxonomy" id="415747"/>
    <lineage>
        <taxon>Bacteria</taxon>
        <taxon>Pseudomonadati</taxon>
        <taxon>Pseudomonadota</taxon>
        <taxon>Gammaproteobacteria</taxon>
        <taxon>Thiohalomonadales</taxon>
        <taxon>Thiohalomonadaceae</taxon>
        <taxon>Thiohalomonas</taxon>
    </lineage>
</organism>
<dbReference type="Gene3D" id="2.60.40.420">
    <property type="entry name" value="Cupredoxins - blue copper proteins"/>
    <property type="match status" value="2"/>
</dbReference>
<keyword evidence="9 13" id="KW-1133">Transmembrane helix</keyword>
<evidence type="ECO:0000259" key="14">
    <source>
        <dbReference type="PROSITE" id="PS50857"/>
    </source>
</evidence>
<name>A0A1G5PIY5_9GAMM</name>
<dbReference type="RefSeq" id="WP_245688187.1">
    <property type="nucleotide sequence ID" value="NZ_FMWD01000001.1"/>
</dbReference>
<dbReference type="SUPFAM" id="SSF49503">
    <property type="entry name" value="Cupredoxins"/>
    <property type="match status" value="1"/>
</dbReference>
<dbReference type="GO" id="GO:0005507">
    <property type="term" value="F:copper ion binding"/>
    <property type="evidence" value="ECO:0007669"/>
    <property type="project" value="InterPro"/>
</dbReference>
<keyword evidence="7" id="KW-1278">Translocase</keyword>
<evidence type="ECO:0000256" key="3">
    <source>
        <dbReference type="ARBA" id="ARBA00012949"/>
    </source>
</evidence>
<dbReference type="InterPro" id="IPR036257">
    <property type="entry name" value="Cyt_c_oxidase_su2_TM_sf"/>
</dbReference>
<dbReference type="InterPro" id="IPR045187">
    <property type="entry name" value="CcO_II"/>
</dbReference>
<keyword evidence="5 13" id="KW-0812">Transmembrane</keyword>
<reference evidence="15 16" key="1">
    <citation type="submission" date="2016-10" db="EMBL/GenBank/DDBJ databases">
        <authorList>
            <person name="de Groot N.N."/>
        </authorList>
    </citation>
    <scope>NUCLEOTIDE SEQUENCE [LARGE SCALE GENOMIC DNA]</scope>
    <source>
        <strain evidence="15 16">HLD2</strain>
    </source>
</reference>
<dbReference type="PROSITE" id="PS50857">
    <property type="entry name" value="COX2_CUA"/>
    <property type="match status" value="1"/>
</dbReference>
<evidence type="ECO:0000256" key="9">
    <source>
        <dbReference type="ARBA" id="ARBA00022989"/>
    </source>
</evidence>
<keyword evidence="4" id="KW-0813">Transport</keyword>
<dbReference type="InterPro" id="IPR008972">
    <property type="entry name" value="Cupredoxin"/>
</dbReference>
<gene>
    <name evidence="15" type="ORF">SAMN03097708_00006</name>
</gene>
<sequence>MMQETAWLITTVSIATLAAVFIWVITRSRERTEYGAIQQSGYRWRKRLFVALAAAGIPLMGVTLMKMPYAAATNADAQALHVDAMGYQWYWEISESEAQVGQTVVFRVESADVNHGFGIYDESMRLVAQTQAMPGYTNELVHVFDQPGTYQILCLEYCGVAHHQMKAEFQVLTNQEEGGA</sequence>
<evidence type="ECO:0000256" key="11">
    <source>
        <dbReference type="ARBA" id="ARBA00023136"/>
    </source>
</evidence>
<evidence type="ECO:0000256" key="8">
    <source>
        <dbReference type="ARBA" id="ARBA00022982"/>
    </source>
</evidence>
<proteinExistence type="inferred from homology"/>
<comment type="subcellular location">
    <subcellularLocation>
        <location evidence="1">Membrane</location>
        <topology evidence="1">Multi-pass membrane protein</topology>
    </subcellularLocation>
</comment>